<protein>
    <submittedName>
        <fullName evidence="4">Secreted protein</fullName>
    </submittedName>
</protein>
<reference evidence="2 3" key="2">
    <citation type="submission" date="2018-11" db="EMBL/GenBank/DDBJ databases">
        <authorList>
            <consortium name="Pathogen Informatics"/>
        </authorList>
    </citation>
    <scope>NUCLEOTIDE SEQUENCE [LARGE SCALE GENOMIC DNA]</scope>
</reference>
<sequence length="151" mass="16623">MSGRGILIELVVRCTGLLSVSFTVVVDKDKLSRASLCVKVLPCCACSLAMAAAVMPRQGHAPNSSVVSFTLVMSCRDWFNSRLPLVLSQFHSIRNEMDMHCSSLMPVAYANCFPMRTRSCRRLTAGSPSRLRLLSPAVIRVSGRNWIFDNA</sequence>
<feature type="signal peptide" evidence="1">
    <location>
        <begin position="1"/>
        <end position="16"/>
    </location>
</feature>
<evidence type="ECO:0000256" key="1">
    <source>
        <dbReference type="SAM" id="SignalP"/>
    </source>
</evidence>
<dbReference type="WBParaSite" id="SBAD_0000332501-mRNA-1">
    <property type="protein sequence ID" value="SBAD_0000332501-mRNA-1"/>
    <property type="gene ID" value="SBAD_0000332501"/>
</dbReference>
<dbReference type="Proteomes" id="UP000270296">
    <property type="component" value="Unassembled WGS sequence"/>
</dbReference>
<evidence type="ECO:0000313" key="4">
    <source>
        <dbReference type="WBParaSite" id="SBAD_0000332501-mRNA-1"/>
    </source>
</evidence>
<dbReference type="EMBL" id="UZAM01007610">
    <property type="protein sequence ID" value="VDP00306.1"/>
    <property type="molecule type" value="Genomic_DNA"/>
</dbReference>
<keyword evidence="1" id="KW-0732">Signal</keyword>
<evidence type="ECO:0000313" key="2">
    <source>
        <dbReference type="EMBL" id="VDP00306.1"/>
    </source>
</evidence>
<name>A0A183IHT4_9BILA</name>
<feature type="chain" id="PRO_5043140131" evidence="1">
    <location>
        <begin position="17"/>
        <end position="151"/>
    </location>
</feature>
<proteinExistence type="predicted"/>
<accession>A0A183IHT4</accession>
<evidence type="ECO:0000313" key="3">
    <source>
        <dbReference type="Proteomes" id="UP000270296"/>
    </source>
</evidence>
<reference evidence="4" key="1">
    <citation type="submission" date="2016-06" db="UniProtKB">
        <authorList>
            <consortium name="WormBaseParasite"/>
        </authorList>
    </citation>
    <scope>IDENTIFICATION</scope>
</reference>
<gene>
    <name evidence="2" type="ORF">SBAD_LOCUS3179</name>
</gene>
<dbReference type="AlphaFoldDB" id="A0A183IHT4"/>
<keyword evidence="3" id="KW-1185">Reference proteome</keyword>
<organism evidence="4">
    <name type="scientific">Soboliphyme baturini</name>
    <dbReference type="NCBI Taxonomy" id="241478"/>
    <lineage>
        <taxon>Eukaryota</taxon>
        <taxon>Metazoa</taxon>
        <taxon>Ecdysozoa</taxon>
        <taxon>Nematoda</taxon>
        <taxon>Enoplea</taxon>
        <taxon>Dorylaimia</taxon>
        <taxon>Dioctophymatida</taxon>
        <taxon>Dioctophymatoidea</taxon>
        <taxon>Soboliphymatidae</taxon>
        <taxon>Soboliphyme</taxon>
    </lineage>
</organism>